<evidence type="ECO:0000313" key="1">
    <source>
        <dbReference type="EMBL" id="ONK69060.1"/>
    </source>
</evidence>
<dbReference type="Proteomes" id="UP000243459">
    <property type="component" value="Chromosome 5"/>
</dbReference>
<gene>
    <name evidence="1" type="ORF">A4U43_C05F18870</name>
</gene>
<dbReference type="Gramene" id="ONK69060">
    <property type="protein sequence ID" value="ONK69060"/>
    <property type="gene ID" value="A4U43_C05F18870"/>
</dbReference>
<reference evidence="2" key="1">
    <citation type="journal article" date="2017" name="Nat. Commun.">
        <title>The asparagus genome sheds light on the origin and evolution of a young Y chromosome.</title>
        <authorList>
            <person name="Harkess A."/>
            <person name="Zhou J."/>
            <person name="Xu C."/>
            <person name="Bowers J.E."/>
            <person name="Van der Hulst R."/>
            <person name="Ayyampalayam S."/>
            <person name="Mercati F."/>
            <person name="Riccardi P."/>
            <person name="McKain M.R."/>
            <person name="Kakrana A."/>
            <person name="Tang H."/>
            <person name="Ray J."/>
            <person name="Groenendijk J."/>
            <person name="Arikit S."/>
            <person name="Mathioni S.M."/>
            <person name="Nakano M."/>
            <person name="Shan H."/>
            <person name="Telgmann-Rauber A."/>
            <person name="Kanno A."/>
            <person name="Yue Z."/>
            <person name="Chen H."/>
            <person name="Li W."/>
            <person name="Chen Y."/>
            <person name="Xu X."/>
            <person name="Zhang Y."/>
            <person name="Luo S."/>
            <person name="Chen H."/>
            <person name="Gao J."/>
            <person name="Mao Z."/>
            <person name="Pires J.C."/>
            <person name="Luo M."/>
            <person name="Kudrna D."/>
            <person name="Wing R.A."/>
            <person name="Meyers B.C."/>
            <person name="Yi K."/>
            <person name="Kong H."/>
            <person name="Lavrijsen P."/>
            <person name="Sunseri F."/>
            <person name="Falavigna A."/>
            <person name="Ye Y."/>
            <person name="Leebens-Mack J.H."/>
            <person name="Chen G."/>
        </authorList>
    </citation>
    <scope>NUCLEOTIDE SEQUENCE [LARGE SCALE GENOMIC DNA]</scope>
    <source>
        <strain evidence="2">cv. DH0086</strain>
    </source>
</reference>
<organism evidence="1 2">
    <name type="scientific">Asparagus officinalis</name>
    <name type="common">Garden asparagus</name>
    <dbReference type="NCBI Taxonomy" id="4686"/>
    <lineage>
        <taxon>Eukaryota</taxon>
        <taxon>Viridiplantae</taxon>
        <taxon>Streptophyta</taxon>
        <taxon>Embryophyta</taxon>
        <taxon>Tracheophyta</taxon>
        <taxon>Spermatophyta</taxon>
        <taxon>Magnoliopsida</taxon>
        <taxon>Liliopsida</taxon>
        <taxon>Asparagales</taxon>
        <taxon>Asparagaceae</taxon>
        <taxon>Asparagoideae</taxon>
        <taxon>Asparagus</taxon>
    </lineage>
</organism>
<dbReference type="EMBL" id="CM007385">
    <property type="protein sequence ID" value="ONK69060.1"/>
    <property type="molecule type" value="Genomic_DNA"/>
</dbReference>
<evidence type="ECO:0000313" key="2">
    <source>
        <dbReference type="Proteomes" id="UP000243459"/>
    </source>
</evidence>
<keyword evidence="2" id="KW-1185">Reference proteome</keyword>
<accession>A0A5P1EY23</accession>
<proteinExistence type="predicted"/>
<name>A0A5P1EY23_ASPOF</name>
<protein>
    <submittedName>
        <fullName evidence="1">Uncharacterized protein</fullName>
    </submittedName>
</protein>
<sequence length="170" mass="19157">MQSPSSSFISTVSLSLTLTKLPTSMESNQITSTDSFSYSLRLNSFGAESFIEFDPKLLSMRWSIKAQEEEEEEEEAKNSYIDSYTIPKVASNQKSTVLKNHKFRFALRNFLWISLVKICRKIAGKSSARRVNVDSGRGNRVFHVDAESSIQDAVLHCKNSSLSSLMDEEV</sequence>
<dbReference type="AlphaFoldDB" id="A0A5P1EY23"/>